<protein>
    <recommendedName>
        <fullName evidence="4">Apple domain-containing protein</fullName>
    </recommendedName>
</protein>
<dbReference type="Gene3D" id="3.30.200.20">
    <property type="entry name" value="Phosphorylase Kinase, domain 1"/>
    <property type="match status" value="1"/>
</dbReference>
<keyword evidence="1" id="KW-0812">Transmembrane</keyword>
<dbReference type="HOGENOM" id="CLU_1615018_0_0_1"/>
<dbReference type="AlphaFoldDB" id="A7SZV4"/>
<keyword evidence="1" id="KW-0472">Membrane</keyword>
<organism evidence="2 3">
    <name type="scientific">Nematostella vectensis</name>
    <name type="common">Starlet sea anemone</name>
    <dbReference type="NCBI Taxonomy" id="45351"/>
    <lineage>
        <taxon>Eukaryota</taxon>
        <taxon>Metazoa</taxon>
        <taxon>Cnidaria</taxon>
        <taxon>Anthozoa</taxon>
        <taxon>Hexacorallia</taxon>
        <taxon>Actiniaria</taxon>
        <taxon>Edwardsiidae</taxon>
        <taxon>Nematostella</taxon>
    </lineage>
</organism>
<evidence type="ECO:0000313" key="3">
    <source>
        <dbReference type="Proteomes" id="UP000001593"/>
    </source>
</evidence>
<dbReference type="Proteomes" id="UP000001593">
    <property type="component" value="Unassembled WGS sequence"/>
</dbReference>
<feature type="transmembrane region" description="Helical" evidence="1">
    <location>
        <begin position="6"/>
        <end position="30"/>
    </location>
</feature>
<proteinExistence type="predicted"/>
<gene>
    <name evidence="2" type="ORF">NEMVEDRAFT_v1g220134</name>
</gene>
<accession>A7SZV4</accession>
<reference evidence="2 3" key="1">
    <citation type="journal article" date="2007" name="Science">
        <title>Sea anemone genome reveals ancestral eumetazoan gene repertoire and genomic organization.</title>
        <authorList>
            <person name="Putnam N.H."/>
            <person name="Srivastava M."/>
            <person name="Hellsten U."/>
            <person name="Dirks B."/>
            <person name="Chapman J."/>
            <person name="Salamov A."/>
            <person name="Terry A."/>
            <person name="Shapiro H."/>
            <person name="Lindquist E."/>
            <person name="Kapitonov V.V."/>
            <person name="Jurka J."/>
            <person name="Genikhovich G."/>
            <person name="Grigoriev I.V."/>
            <person name="Lucas S.M."/>
            <person name="Steele R.E."/>
            <person name="Finnerty J.R."/>
            <person name="Technau U."/>
            <person name="Martindale M.Q."/>
            <person name="Rokhsar D.S."/>
        </authorList>
    </citation>
    <scope>NUCLEOTIDE SEQUENCE [LARGE SCALE GENOMIC DNA]</scope>
    <source>
        <strain evidence="3">CH2 X CH6</strain>
    </source>
</reference>
<dbReference type="InParanoid" id="A7SZV4"/>
<keyword evidence="3" id="KW-1185">Reference proteome</keyword>
<sequence>MGRKKVFYFIGYPFLVYLLALKIVIVLAACRTLQVLDCVSDMSLPVYFTLTNLSTSTDPGSCEAQCFVERSCLSYNLAAIDAAGKRACELNYADNETNGASLVPRPGFSYCAFKEVFTMGRKKVFFFIGYPFLVYLLALKIVIVKLYEVIETDKTLYLVMEYASG</sequence>
<evidence type="ECO:0000256" key="1">
    <source>
        <dbReference type="SAM" id="Phobius"/>
    </source>
</evidence>
<dbReference type="EMBL" id="DS469985">
    <property type="protein sequence ID" value="EDO30769.1"/>
    <property type="molecule type" value="Genomic_DNA"/>
</dbReference>
<feature type="transmembrane region" description="Helical" evidence="1">
    <location>
        <begin position="124"/>
        <end position="147"/>
    </location>
</feature>
<name>A7SZV4_NEMVE</name>
<evidence type="ECO:0000313" key="2">
    <source>
        <dbReference type="EMBL" id="EDO30769.1"/>
    </source>
</evidence>
<keyword evidence="1" id="KW-1133">Transmembrane helix</keyword>
<feature type="non-terminal residue" evidence="2">
    <location>
        <position position="165"/>
    </location>
</feature>
<dbReference type="PhylomeDB" id="A7SZV4"/>
<evidence type="ECO:0008006" key="4">
    <source>
        <dbReference type="Google" id="ProtNLM"/>
    </source>
</evidence>